<dbReference type="GeneID" id="63695383"/>
<name>A0A017SC29_ASPRC</name>
<gene>
    <name evidence="1" type="ORF">EURHEDRAFT_403844</name>
</gene>
<proteinExistence type="predicted"/>
<organism evidence="1 2">
    <name type="scientific">Aspergillus ruber (strain CBS 135680)</name>
    <dbReference type="NCBI Taxonomy" id="1388766"/>
    <lineage>
        <taxon>Eukaryota</taxon>
        <taxon>Fungi</taxon>
        <taxon>Dikarya</taxon>
        <taxon>Ascomycota</taxon>
        <taxon>Pezizomycotina</taxon>
        <taxon>Eurotiomycetes</taxon>
        <taxon>Eurotiomycetidae</taxon>
        <taxon>Eurotiales</taxon>
        <taxon>Aspergillaceae</taxon>
        <taxon>Aspergillus</taxon>
        <taxon>Aspergillus subgen. Aspergillus</taxon>
    </lineage>
</organism>
<dbReference type="HOGENOM" id="CLU_1610396_0_0_1"/>
<dbReference type="AlphaFoldDB" id="A0A017SC29"/>
<accession>A0A017SC29</accession>
<keyword evidence="2" id="KW-1185">Reference proteome</keyword>
<protein>
    <submittedName>
        <fullName evidence="1">Uncharacterized protein</fullName>
    </submittedName>
</protein>
<dbReference type="Proteomes" id="UP000019804">
    <property type="component" value="Unassembled WGS sequence"/>
</dbReference>
<evidence type="ECO:0000313" key="2">
    <source>
        <dbReference type="Proteomes" id="UP000019804"/>
    </source>
</evidence>
<reference evidence="2" key="1">
    <citation type="journal article" date="2014" name="Nat. Commun.">
        <title>Genomic adaptations of the halophilic Dead Sea filamentous fungus Eurotium rubrum.</title>
        <authorList>
            <person name="Kis-Papo T."/>
            <person name="Weig A.R."/>
            <person name="Riley R."/>
            <person name="Persoh D."/>
            <person name="Salamov A."/>
            <person name="Sun H."/>
            <person name="Lipzen A."/>
            <person name="Wasser S.P."/>
            <person name="Rambold G."/>
            <person name="Grigoriev I.V."/>
            <person name="Nevo E."/>
        </authorList>
    </citation>
    <scope>NUCLEOTIDE SEQUENCE [LARGE SCALE GENOMIC DNA]</scope>
    <source>
        <strain evidence="2">CBS 135680</strain>
    </source>
</reference>
<dbReference type="OrthoDB" id="4506828at2759"/>
<dbReference type="RefSeq" id="XP_040637468.1">
    <property type="nucleotide sequence ID" value="XM_040780259.1"/>
</dbReference>
<dbReference type="EMBL" id="KK088429">
    <property type="protein sequence ID" value="EYE93780.1"/>
    <property type="molecule type" value="Genomic_DNA"/>
</dbReference>
<evidence type="ECO:0000313" key="1">
    <source>
        <dbReference type="EMBL" id="EYE93780.1"/>
    </source>
</evidence>
<sequence>MIAFKFFPKCKFLFSKDTMKARVIQHESIELTDMGSHSPLCEDNMIAESIFCKGVEDNSLRCEIEKILVNHGISFQEVTFEMGDESCYENRVSAPYVRVKCATGRVPHSTWFEVKGQIADVLLKRDLGIFKIDIKSDMPDRPVEPVRCLKNKPSASRLGWFRLLG</sequence>